<dbReference type="RefSeq" id="WP_079636324.1">
    <property type="nucleotide sequence ID" value="NZ_FVGW01000022.1"/>
</dbReference>
<evidence type="ECO:0000313" key="2">
    <source>
        <dbReference type="Proteomes" id="UP000190074"/>
    </source>
</evidence>
<evidence type="ECO:0000313" key="1">
    <source>
        <dbReference type="EMBL" id="SKM99981.1"/>
    </source>
</evidence>
<organism evidence="1 2">
    <name type="scientific">Mycobacteroides abscessus subsp. massiliense</name>
    <dbReference type="NCBI Taxonomy" id="1962118"/>
    <lineage>
        <taxon>Bacteria</taxon>
        <taxon>Bacillati</taxon>
        <taxon>Actinomycetota</taxon>
        <taxon>Actinomycetes</taxon>
        <taxon>Mycobacteriales</taxon>
        <taxon>Mycobacteriaceae</taxon>
        <taxon>Mycobacteroides</taxon>
        <taxon>Mycobacteroides abscessus</taxon>
    </lineage>
</organism>
<dbReference type="Proteomes" id="UP000190074">
    <property type="component" value="Unassembled WGS sequence"/>
</dbReference>
<protein>
    <submittedName>
        <fullName evidence="1">Uncharacterized protein</fullName>
    </submittedName>
</protein>
<dbReference type="AlphaFoldDB" id="A0A1T8V4F2"/>
<reference evidence="1 2" key="1">
    <citation type="submission" date="2016-11" db="EMBL/GenBank/DDBJ databases">
        <authorList>
            <consortium name="Pathogen Informatics"/>
        </authorList>
    </citation>
    <scope>NUCLEOTIDE SEQUENCE [LARGE SCALE GENOMIC DNA]</scope>
    <source>
        <strain evidence="1 2">911</strain>
    </source>
</reference>
<sequence length="93" mass="10474">MARPPRDQFPNAYVGDLVPNGNGWTIVSPLYCPNWHSVDEPGWTRRCRPCECDGKHHMWTCHCGATVYAPKLGAECRILDGPVSSYEARRDVT</sequence>
<accession>A0A1T8V4F2</accession>
<name>A0A1T8V4F2_9MYCO</name>
<dbReference type="EMBL" id="FVGW01000022">
    <property type="protein sequence ID" value="SKM99981.1"/>
    <property type="molecule type" value="Genomic_DNA"/>
</dbReference>
<gene>
    <name evidence="1" type="ORF">SAMEA2259716_05714</name>
</gene>
<proteinExistence type="predicted"/>